<accession>A0A9X9LSQ2</accession>
<evidence type="ECO:0000313" key="2">
    <source>
        <dbReference type="EMBL" id="VCW84546.1"/>
    </source>
</evidence>
<name>A0A9X9LSQ2_GULGU</name>
<sequence length="70" mass="7646">WGEALSIHYTNGRLPFVAFLNRACIYIILTTLRVLPFKNCLGVHVAASDKNGRRSWGPSLASPVSLSSVC</sequence>
<dbReference type="AlphaFoldDB" id="A0A9X9LSQ2"/>
<feature type="region of interest" description="Disordered" evidence="1">
    <location>
        <begin position="51"/>
        <end position="70"/>
    </location>
</feature>
<feature type="non-terminal residue" evidence="2">
    <location>
        <position position="70"/>
    </location>
</feature>
<protein>
    <submittedName>
        <fullName evidence="2">Uncharacterized protein</fullName>
    </submittedName>
</protein>
<gene>
    <name evidence="2" type="ORF">BN2614_LOCUS1</name>
</gene>
<feature type="non-terminal residue" evidence="2">
    <location>
        <position position="1"/>
    </location>
</feature>
<comment type="caution">
    <text evidence="2">The sequence shown here is derived from an EMBL/GenBank/DDBJ whole genome shotgun (WGS) entry which is preliminary data.</text>
</comment>
<dbReference type="EMBL" id="CYRY02014546">
    <property type="protein sequence ID" value="VCW84546.1"/>
    <property type="molecule type" value="Genomic_DNA"/>
</dbReference>
<evidence type="ECO:0000313" key="3">
    <source>
        <dbReference type="Proteomes" id="UP000269945"/>
    </source>
</evidence>
<proteinExistence type="predicted"/>
<keyword evidence="3" id="KW-1185">Reference proteome</keyword>
<feature type="compositionally biased region" description="Low complexity" evidence="1">
    <location>
        <begin position="58"/>
        <end position="70"/>
    </location>
</feature>
<evidence type="ECO:0000256" key="1">
    <source>
        <dbReference type="SAM" id="MobiDB-lite"/>
    </source>
</evidence>
<reference evidence="2 3" key="1">
    <citation type="submission" date="2018-10" db="EMBL/GenBank/DDBJ databases">
        <authorList>
            <person name="Ekblom R."/>
            <person name="Jareborg N."/>
        </authorList>
    </citation>
    <scope>NUCLEOTIDE SEQUENCE [LARGE SCALE GENOMIC DNA]</scope>
    <source>
        <tissue evidence="2">Muscle</tissue>
    </source>
</reference>
<organism evidence="2 3">
    <name type="scientific">Gulo gulo</name>
    <name type="common">Wolverine</name>
    <name type="synonym">Gluton</name>
    <dbReference type="NCBI Taxonomy" id="48420"/>
    <lineage>
        <taxon>Eukaryota</taxon>
        <taxon>Metazoa</taxon>
        <taxon>Chordata</taxon>
        <taxon>Craniata</taxon>
        <taxon>Vertebrata</taxon>
        <taxon>Euteleostomi</taxon>
        <taxon>Mammalia</taxon>
        <taxon>Eutheria</taxon>
        <taxon>Laurasiatheria</taxon>
        <taxon>Carnivora</taxon>
        <taxon>Caniformia</taxon>
        <taxon>Musteloidea</taxon>
        <taxon>Mustelidae</taxon>
        <taxon>Guloninae</taxon>
        <taxon>Gulo</taxon>
    </lineage>
</organism>
<dbReference type="Proteomes" id="UP000269945">
    <property type="component" value="Unassembled WGS sequence"/>
</dbReference>